<protein>
    <submittedName>
        <fullName evidence="3">Uncharacterized protein</fullName>
    </submittedName>
</protein>
<keyword evidence="2" id="KW-0812">Transmembrane</keyword>
<feature type="region of interest" description="Disordered" evidence="1">
    <location>
        <begin position="92"/>
        <end position="130"/>
    </location>
</feature>
<feature type="compositionally biased region" description="Basic and acidic residues" evidence="1">
    <location>
        <begin position="365"/>
        <end position="379"/>
    </location>
</feature>
<keyword evidence="2" id="KW-0472">Membrane</keyword>
<dbReference type="HOGENOM" id="CLU_516978_0_0_1"/>
<evidence type="ECO:0000313" key="4">
    <source>
        <dbReference type="Proteomes" id="UP000053989"/>
    </source>
</evidence>
<evidence type="ECO:0000256" key="2">
    <source>
        <dbReference type="SAM" id="Phobius"/>
    </source>
</evidence>
<dbReference type="STRING" id="1036808.A0A0C3AWY1"/>
<feature type="region of interest" description="Disordered" evidence="1">
    <location>
        <begin position="318"/>
        <end position="435"/>
    </location>
</feature>
<reference evidence="3 4" key="1">
    <citation type="submission" date="2014-04" db="EMBL/GenBank/DDBJ databases">
        <authorList>
            <consortium name="DOE Joint Genome Institute"/>
            <person name="Kuo A."/>
            <person name="Kohler A."/>
            <person name="Nagy L.G."/>
            <person name="Floudas D."/>
            <person name="Copeland A."/>
            <person name="Barry K.W."/>
            <person name="Cichocki N."/>
            <person name="Veneault-Fourrey C."/>
            <person name="LaButti K."/>
            <person name="Lindquist E.A."/>
            <person name="Lipzen A."/>
            <person name="Lundell T."/>
            <person name="Morin E."/>
            <person name="Murat C."/>
            <person name="Sun H."/>
            <person name="Tunlid A."/>
            <person name="Henrissat B."/>
            <person name="Grigoriev I.V."/>
            <person name="Hibbett D.S."/>
            <person name="Martin F."/>
            <person name="Nordberg H.P."/>
            <person name="Cantor M.N."/>
            <person name="Hua S.X."/>
        </authorList>
    </citation>
    <scope>NUCLEOTIDE SEQUENCE [LARGE SCALE GENOMIC DNA]</scope>
    <source>
        <strain evidence="3 4">Foug A</strain>
    </source>
</reference>
<name>A0A0C3AWY1_9AGAM</name>
<dbReference type="InParanoid" id="A0A0C3AWY1"/>
<dbReference type="AlphaFoldDB" id="A0A0C3AWY1"/>
<feature type="region of interest" description="Disordered" evidence="1">
    <location>
        <begin position="460"/>
        <end position="575"/>
    </location>
</feature>
<feature type="compositionally biased region" description="Polar residues" evidence="1">
    <location>
        <begin position="487"/>
        <end position="501"/>
    </location>
</feature>
<reference evidence="4" key="2">
    <citation type="submission" date="2015-01" db="EMBL/GenBank/DDBJ databases">
        <title>Evolutionary Origins and Diversification of the Mycorrhizal Mutualists.</title>
        <authorList>
            <consortium name="DOE Joint Genome Institute"/>
            <consortium name="Mycorrhizal Genomics Consortium"/>
            <person name="Kohler A."/>
            <person name="Kuo A."/>
            <person name="Nagy L.G."/>
            <person name="Floudas D."/>
            <person name="Copeland A."/>
            <person name="Barry K.W."/>
            <person name="Cichocki N."/>
            <person name="Veneault-Fourrey C."/>
            <person name="LaButti K."/>
            <person name="Lindquist E.A."/>
            <person name="Lipzen A."/>
            <person name="Lundell T."/>
            <person name="Morin E."/>
            <person name="Murat C."/>
            <person name="Riley R."/>
            <person name="Ohm R."/>
            <person name="Sun H."/>
            <person name="Tunlid A."/>
            <person name="Henrissat B."/>
            <person name="Grigoriev I.V."/>
            <person name="Hibbett D.S."/>
            <person name="Martin F."/>
        </authorList>
    </citation>
    <scope>NUCLEOTIDE SEQUENCE [LARGE SCALE GENOMIC DNA]</scope>
    <source>
        <strain evidence="4">Foug A</strain>
    </source>
</reference>
<keyword evidence="4" id="KW-1185">Reference proteome</keyword>
<feature type="compositionally biased region" description="Polar residues" evidence="1">
    <location>
        <begin position="408"/>
        <end position="418"/>
    </location>
</feature>
<feature type="transmembrane region" description="Helical" evidence="2">
    <location>
        <begin position="271"/>
        <end position="293"/>
    </location>
</feature>
<proteinExistence type="predicted"/>
<feature type="compositionally biased region" description="Polar residues" evidence="1">
    <location>
        <begin position="318"/>
        <end position="328"/>
    </location>
</feature>
<evidence type="ECO:0000256" key="1">
    <source>
        <dbReference type="SAM" id="MobiDB-lite"/>
    </source>
</evidence>
<sequence>MLGPEFTDSYLSYLILPYTGIAHRGLEGQRNLPDNHELTLGLTVVSEDHAVSTGSGWFRRITSADSALLHKVQQFSILAVFPPLPVASMSSTSAPSSASSASPTSSSKSASSGTPASSSSSALPSSTPTNLSFNTIQNMTTCTSSSITWSYGGGQANVVLAITNSGVSQRFVALNDVERRQNTAGTTVLQTLANVSAQADSWKWPSVNLAQGRYQIRGEVGNATTLSTPFYILNGTDISCLPGVPTSTPSPSASVSPVSDTSLSHSKKSGVIAGAVVGAIVGICLVVAIIICLRRRKRFKRFPARGGFTMRNIGQWGSLPSNASSMRPKNNDFANRHYHGHTESTSGMLESVTGSKASKTNPPGDEERVTEVGESEKTHSTYSHSIPGINPLDSPGYSVAPNRHTPMYSIQSPASATDPSRFRTASAPSSNALEQQAHRIRSSMETSACLRTERLSMPAVAPAALDRSPSTPIRRAPEYPELGGEGSSVQRSASTSGSTPHRTARKPVPHYNPSEFPVQDGDRTRSSSTAAVGSSTCNSAESMPSSGTPDVSRMPSLGHGRPVHYLIPDMPPPSK</sequence>
<gene>
    <name evidence="3" type="ORF">SCLCIDRAFT_6630</name>
</gene>
<dbReference type="OrthoDB" id="3266934at2759"/>
<evidence type="ECO:0000313" key="3">
    <source>
        <dbReference type="EMBL" id="KIM69487.1"/>
    </source>
</evidence>
<dbReference type="EMBL" id="KN822006">
    <property type="protein sequence ID" value="KIM69487.1"/>
    <property type="molecule type" value="Genomic_DNA"/>
</dbReference>
<feature type="compositionally biased region" description="Polar residues" evidence="1">
    <location>
        <begin position="526"/>
        <end position="549"/>
    </location>
</feature>
<organism evidence="3 4">
    <name type="scientific">Scleroderma citrinum Foug A</name>
    <dbReference type="NCBI Taxonomy" id="1036808"/>
    <lineage>
        <taxon>Eukaryota</taxon>
        <taxon>Fungi</taxon>
        <taxon>Dikarya</taxon>
        <taxon>Basidiomycota</taxon>
        <taxon>Agaricomycotina</taxon>
        <taxon>Agaricomycetes</taxon>
        <taxon>Agaricomycetidae</taxon>
        <taxon>Boletales</taxon>
        <taxon>Sclerodermatineae</taxon>
        <taxon>Sclerodermataceae</taxon>
        <taxon>Scleroderma</taxon>
    </lineage>
</organism>
<dbReference type="Proteomes" id="UP000053989">
    <property type="component" value="Unassembled WGS sequence"/>
</dbReference>
<feature type="compositionally biased region" description="Low complexity" evidence="1">
    <location>
        <begin position="92"/>
        <end position="129"/>
    </location>
</feature>
<keyword evidence="2" id="KW-1133">Transmembrane helix</keyword>
<accession>A0A0C3AWY1</accession>
<feature type="compositionally biased region" description="Polar residues" evidence="1">
    <location>
        <begin position="343"/>
        <end position="361"/>
    </location>
</feature>